<feature type="region of interest" description="Disordered" evidence="12">
    <location>
        <begin position="1"/>
        <end position="25"/>
    </location>
</feature>
<gene>
    <name evidence="14" type="ORF">IMSHALPRED_008201</name>
</gene>
<dbReference type="Gene3D" id="3.40.50.150">
    <property type="entry name" value="Vaccinia Virus protein VP39"/>
    <property type="match status" value="1"/>
</dbReference>
<dbReference type="AlphaFoldDB" id="A0A8H3FUZ1"/>
<feature type="compositionally biased region" description="Low complexity" evidence="12">
    <location>
        <begin position="1"/>
        <end position="11"/>
    </location>
</feature>
<dbReference type="Gene3D" id="2.70.160.11">
    <property type="entry name" value="Hnrnp arginine n-methyltransferase1"/>
    <property type="match status" value="1"/>
</dbReference>
<evidence type="ECO:0000256" key="12">
    <source>
        <dbReference type="SAM" id="MobiDB-lite"/>
    </source>
</evidence>
<sequence>MEANQEAASSESSEEADILDLKDDEGWEDQEPDVEKIEVLCLGCSQTFADAQSMLPHCRDTHSIDIVKVQRTLKLDFLEMIKMINFIRAEGRAVGRWPPDLSSRDAFQFEHFLMPQLEDDALLYNLHDIIGEDLDDEMSGVTFAVGQIDVGQPPRREYHLSRNPGPDNPKYRIAECEYRIREAQKDLENHKQLLAEDMQLHRWLNNELIQENTLEAHNSPLEMHITESEMVPSGDNAILNGDTDASYFASYSGHDIHETMLKDTVRTDAYRDFMYENKDLFKNKTVLDVGCGTGILSMFCAQAGAKRVIAVDNSDIINFARENIYTNGMGETITCLRGKIEEVVLPVNKVDIIVSEWMGYCLLYEAMLDSVLWARDHYLAYWGLMVPSHCTLRIAPMTDSEYIDDYIHHWKNVYGFDMSSMCRDIYKDVVIREVQKSAVPAESYPFLQLCLKTTKKEELIFASKQFSCTLEADMEALDGFVIWFDTFFMQSPYFRGPAEGKAEEYVRQGGQSIAFTTGPHGKRTHWQQGCLLIDPKGKPQDTLKKGETISGSIGYVKREDDSRALDIKVQWQTDDGQGKVKGKQSWSMR</sequence>
<evidence type="ECO:0000256" key="5">
    <source>
        <dbReference type="ARBA" id="ARBA00022679"/>
    </source>
</evidence>
<proteinExistence type="predicted"/>
<dbReference type="EMBL" id="CAJPDT010000057">
    <property type="protein sequence ID" value="CAF9930510.1"/>
    <property type="molecule type" value="Genomic_DNA"/>
</dbReference>
<dbReference type="Pfam" id="PF06325">
    <property type="entry name" value="PrmA"/>
    <property type="match status" value="1"/>
</dbReference>
<dbReference type="InterPro" id="IPR055135">
    <property type="entry name" value="PRMT_dom"/>
</dbReference>
<keyword evidence="11" id="KW-0175">Coiled coil</keyword>
<organism evidence="14 15">
    <name type="scientific">Imshaugia aleurites</name>
    <dbReference type="NCBI Taxonomy" id="172621"/>
    <lineage>
        <taxon>Eukaryota</taxon>
        <taxon>Fungi</taxon>
        <taxon>Dikarya</taxon>
        <taxon>Ascomycota</taxon>
        <taxon>Pezizomycotina</taxon>
        <taxon>Lecanoromycetes</taxon>
        <taxon>OSLEUM clade</taxon>
        <taxon>Lecanoromycetidae</taxon>
        <taxon>Lecanorales</taxon>
        <taxon>Lecanorineae</taxon>
        <taxon>Parmeliaceae</taxon>
        <taxon>Imshaugia</taxon>
    </lineage>
</organism>
<comment type="caution">
    <text evidence="14">The sequence shown here is derived from an EMBL/GenBank/DDBJ whole genome shotgun (WGS) entry which is preliminary data.</text>
</comment>
<accession>A0A8H3FUZ1</accession>
<dbReference type="OrthoDB" id="7848332at2759"/>
<reference evidence="14" key="1">
    <citation type="submission" date="2021-03" db="EMBL/GenBank/DDBJ databases">
        <authorList>
            <person name="Tagirdzhanova G."/>
        </authorList>
    </citation>
    <scope>NUCLEOTIDE SEQUENCE</scope>
</reference>
<evidence type="ECO:0000256" key="4">
    <source>
        <dbReference type="ARBA" id="ARBA00022603"/>
    </source>
</evidence>
<keyword evidence="6 10" id="KW-0949">S-adenosyl-L-methionine</keyword>
<evidence type="ECO:0000259" key="13">
    <source>
        <dbReference type="PROSITE" id="PS00028"/>
    </source>
</evidence>
<feature type="compositionally biased region" description="Acidic residues" evidence="12">
    <location>
        <begin position="12"/>
        <end position="25"/>
    </location>
</feature>
<dbReference type="InterPro" id="IPR013087">
    <property type="entry name" value="Znf_C2H2_type"/>
</dbReference>
<dbReference type="PANTHER" id="PTHR11006">
    <property type="entry name" value="PROTEIN ARGININE N-METHYLTRANSFERASE"/>
    <property type="match status" value="1"/>
</dbReference>
<evidence type="ECO:0000256" key="7">
    <source>
        <dbReference type="ARBA" id="ARBA00023242"/>
    </source>
</evidence>
<dbReference type="PROSITE" id="PS51678">
    <property type="entry name" value="SAM_MT_PRMT"/>
    <property type="match status" value="1"/>
</dbReference>
<evidence type="ECO:0000256" key="8">
    <source>
        <dbReference type="ARBA" id="ARBA00047384"/>
    </source>
</evidence>
<comment type="catalytic activity">
    <reaction evidence="8">
        <text>L-arginyl-[protein] + 2 S-adenosyl-L-methionine = N(omega),N(omega)-dimethyl-L-arginyl-[protein] + 2 S-adenosyl-L-homocysteine + 2 H(+)</text>
        <dbReference type="Rhea" id="RHEA:48096"/>
        <dbReference type="Rhea" id="RHEA-COMP:10532"/>
        <dbReference type="Rhea" id="RHEA-COMP:11991"/>
        <dbReference type="ChEBI" id="CHEBI:15378"/>
        <dbReference type="ChEBI" id="CHEBI:29965"/>
        <dbReference type="ChEBI" id="CHEBI:57856"/>
        <dbReference type="ChEBI" id="CHEBI:59789"/>
        <dbReference type="ChEBI" id="CHEBI:61897"/>
        <dbReference type="EC" id="2.1.1.319"/>
    </reaction>
    <physiologicalReaction direction="left-to-right" evidence="8">
        <dbReference type="Rhea" id="RHEA:48097"/>
    </physiologicalReaction>
</comment>
<evidence type="ECO:0000313" key="15">
    <source>
        <dbReference type="Proteomes" id="UP000664534"/>
    </source>
</evidence>
<dbReference type="FunFam" id="3.40.50.150:FF:000034">
    <property type="entry name" value="Protein arginine N-methyltransferase 3"/>
    <property type="match status" value="1"/>
</dbReference>
<keyword evidence="7" id="KW-0539">Nucleus</keyword>
<dbReference type="InterPro" id="IPR025799">
    <property type="entry name" value="Arg_MeTrfase"/>
</dbReference>
<evidence type="ECO:0000256" key="9">
    <source>
        <dbReference type="ARBA" id="ARBA00049303"/>
    </source>
</evidence>
<keyword evidence="3" id="KW-0597">Phosphoprotein</keyword>
<protein>
    <recommendedName>
        <fullName evidence="2">type I protein arginine methyltransferase</fullName>
        <ecNumber evidence="2">2.1.1.319</ecNumber>
    </recommendedName>
</protein>
<name>A0A8H3FUZ1_9LECA</name>
<dbReference type="EC" id="2.1.1.319" evidence="2"/>
<dbReference type="InterPro" id="IPR036236">
    <property type="entry name" value="Znf_C2H2_sf"/>
</dbReference>
<dbReference type="Proteomes" id="UP000664534">
    <property type="component" value="Unassembled WGS sequence"/>
</dbReference>
<dbReference type="CDD" id="cd02440">
    <property type="entry name" value="AdoMet_MTases"/>
    <property type="match status" value="1"/>
</dbReference>
<dbReference type="GO" id="GO:0035242">
    <property type="term" value="F:protein-arginine omega-N asymmetric methyltransferase activity"/>
    <property type="evidence" value="ECO:0007669"/>
    <property type="project" value="UniProtKB-EC"/>
</dbReference>
<dbReference type="GO" id="GO:0005634">
    <property type="term" value="C:nucleus"/>
    <property type="evidence" value="ECO:0007669"/>
    <property type="project" value="UniProtKB-SubCell"/>
</dbReference>
<evidence type="ECO:0000256" key="2">
    <source>
        <dbReference type="ARBA" id="ARBA00011925"/>
    </source>
</evidence>
<dbReference type="InterPro" id="IPR029063">
    <property type="entry name" value="SAM-dependent_MTases_sf"/>
</dbReference>
<dbReference type="PROSITE" id="PS00028">
    <property type="entry name" value="ZINC_FINGER_C2H2_1"/>
    <property type="match status" value="1"/>
</dbReference>
<keyword evidence="4 10" id="KW-0489">Methyltransferase</keyword>
<dbReference type="GO" id="GO:0042054">
    <property type="term" value="F:histone methyltransferase activity"/>
    <property type="evidence" value="ECO:0007669"/>
    <property type="project" value="TreeGrafter"/>
</dbReference>
<dbReference type="GO" id="GO:0032259">
    <property type="term" value="P:methylation"/>
    <property type="evidence" value="ECO:0007669"/>
    <property type="project" value="UniProtKB-KW"/>
</dbReference>
<evidence type="ECO:0000256" key="10">
    <source>
        <dbReference type="PROSITE-ProRule" id="PRU01015"/>
    </source>
</evidence>
<dbReference type="SUPFAM" id="SSF53335">
    <property type="entry name" value="S-adenosyl-L-methionine-dependent methyltransferases"/>
    <property type="match status" value="1"/>
</dbReference>
<evidence type="ECO:0000256" key="3">
    <source>
        <dbReference type="ARBA" id="ARBA00022553"/>
    </source>
</evidence>
<feature type="coiled-coil region" evidence="11">
    <location>
        <begin position="173"/>
        <end position="200"/>
    </location>
</feature>
<evidence type="ECO:0000256" key="11">
    <source>
        <dbReference type="SAM" id="Coils"/>
    </source>
</evidence>
<evidence type="ECO:0000313" key="14">
    <source>
        <dbReference type="EMBL" id="CAF9930510.1"/>
    </source>
</evidence>
<dbReference type="SUPFAM" id="SSF57667">
    <property type="entry name" value="beta-beta-alpha zinc fingers"/>
    <property type="match status" value="1"/>
</dbReference>
<comment type="subcellular location">
    <subcellularLocation>
        <location evidence="1">Nucleus</location>
    </subcellularLocation>
</comment>
<keyword evidence="5 10" id="KW-0808">Transferase</keyword>
<evidence type="ECO:0000256" key="1">
    <source>
        <dbReference type="ARBA" id="ARBA00004123"/>
    </source>
</evidence>
<evidence type="ECO:0000256" key="6">
    <source>
        <dbReference type="ARBA" id="ARBA00022691"/>
    </source>
</evidence>
<dbReference type="PANTHER" id="PTHR11006:SF116">
    <property type="entry name" value="PROTEIN METHYLTRANSFERASE"/>
    <property type="match status" value="1"/>
</dbReference>
<feature type="domain" description="C2H2-type" evidence="13">
    <location>
        <begin position="41"/>
        <end position="62"/>
    </location>
</feature>
<keyword evidence="15" id="KW-1185">Reference proteome</keyword>
<dbReference type="FunFam" id="2.70.160.11:FF:000016">
    <property type="entry name" value="Protein arginine methyltransferase RmtB"/>
    <property type="match status" value="1"/>
</dbReference>
<dbReference type="Pfam" id="PF22528">
    <property type="entry name" value="PRMT_C"/>
    <property type="match status" value="1"/>
</dbReference>
<comment type="catalytic activity">
    <reaction evidence="9">
        <text>L-arginyl-[protein] + S-adenosyl-L-methionine = N(omega)-methyl-L-arginyl-[protein] + S-adenosyl-L-homocysteine + H(+)</text>
        <dbReference type="Rhea" id="RHEA:48100"/>
        <dbReference type="Rhea" id="RHEA-COMP:10532"/>
        <dbReference type="Rhea" id="RHEA-COMP:11990"/>
        <dbReference type="ChEBI" id="CHEBI:15378"/>
        <dbReference type="ChEBI" id="CHEBI:29965"/>
        <dbReference type="ChEBI" id="CHEBI:57856"/>
        <dbReference type="ChEBI" id="CHEBI:59789"/>
        <dbReference type="ChEBI" id="CHEBI:65280"/>
    </reaction>
    <physiologicalReaction direction="left-to-right" evidence="9">
        <dbReference type="Rhea" id="RHEA:48101"/>
    </physiologicalReaction>
</comment>